<name>A0ABV6VDP0_9ACTN</name>
<comment type="caution">
    <text evidence="1">The sequence shown here is derived from an EMBL/GenBank/DDBJ whole genome shotgun (WGS) entry which is preliminary data.</text>
</comment>
<proteinExistence type="predicted"/>
<dbReference type="InterPro" id="IPR050250">
    <property type="entry name" value="Macrolide_Exporter_MacB"/>
</dbReference>
<dbReference type="Proteomes" id="UP001592582">
    <property type="component" value="Unassembled WGS sequence"/>
</dbReference>
<protein>
    <submittedName>
        <fullName evidence="1">ABC transporter permease</fullName>
    </submittedName>
</protein>
<accession>A0ABV6VDP0</accession>
<gene>
    <name evidence="1" type="ORF">ACEZDG_21430</name>
</gene>
<organism evidence="1 2">
    <name type="scientific">Streptacidiphilus alkalitolerans</name>
    <dbReference type="NCBI Taxonomy" id="3342712"/>
    <lineage>
        <taxon>Bacteria</taxon>
        <taxon>Bacillati</taxon>
        <taxon>Actinomycetota</taxon>
        <taxon>Actinomycetes</taxon>
        <taxon>Kitasatosporales</taxon>
        <taxon>Streptomycetaceae</taxon>
        <taxon>Streptacidiphilus</taxon>
    </lineage>
</organism>
<dbReference type="EMBL" id="JBHEZX010000009">
    <property type="protein sequence ID" value="MFC1411829.1"/>
    <property type="molecule type" value="Genomic_DNA"/>
</dbReference>
<keyword evidence="2" id="KW-1185">Reference proteome</keyword>
<sequence length="806" mass="80742">MSAFRGNPGGGRRIRLGRVGRRRVQTVVMTLSVLMAVASAVAAGSLMVSASAPFDAAFARQHGAQLTVQIDASSAGADRISATAHLPGVTASAGPFQTAQISPPGPGGLDLQQSETVVGRSTPTGGVDDIVLRSGRWATGPGEIVLSTDADVVGPGTRPGSTIKASSAADSPTLTVVGLASSVTGSADGWVVPAEIALLRAPGAPVSAQMLYRFSSAATTAELNADRAAVAAALPAGAVTSAQSYLDVKLAADENTALFVPVMLAFGVLGLLMSVIIIASVVSGAVGAQIRRIGILKAIGLTPGQVVRTYLAQALVPAGIGAVLGVVLGNLLAIPLMSDAGEMYGGGSPGVAWWIDLAVPGAALVVVTLAALVPALRAGRLRTVEALAVGRAPRSGRGQWAQRLAARLPLPRAVTLGLASPFARPVRSAALLAAVLFGTAAGTFAIGLTSSASAVTAAREPSQRIPVTVYLGLPVDGAPGGAVPGPQGSPAATQSTPTTIDPAKTLAVIRAQPGTAAVVGQTQGTVTVAGATGAIRARLYQGPSATEAIALISGRWFNGPGEVVVPTHFLDTTGHQVGDSITLIDRGVRIPVRIVGEDFDPGEAGLTINTDIGTLAAAQPELHPDFYDVTLKPGTPVAGYVSALSTALKSTDAQAEANQAEHLNPTQIAFDAMAVLLTLMLVSVAGLGVLNSVILDTRERVHDLGVCKAVGMTPGQTVTQVLTSVAGAGVIGGAVGVPVGIALHDYVIPLVMRAAGSGTPAVVQDVFGLPELALLAVGGVAIAVCGALLPAGWAARTRTATALRTE</sequence>
<dbReference type="Pfam" id="PF02687">
    <property type="entry name" value="FtsX"/>
    <property type="match status" value="2"/>
</dbReference>
<dbReference type="PANTHER" id="PTHR30572:SF4">
    <property type="entry name" value="ABC TRANSPORTER PERMEASE YTRF"/>
    <property type="match status" value="1"/>
</dbReference>
<dbReference type="InterPro" id="IPR003838">
    <property type="entry name" value="ABC3_permease_C"/>
</dbReference>
<evidence type="ECO:0000313" key="1">
    <source>
        <dbReference type="EMBL" id="MFC1411829.1"/>
    </source>
</evidence>
<evidence type="ECO:0000313" key="2">
    <source>
        <dbReference type="Proteomes" id="UP001592582"/>
    </source>
</evidence>
<reference evidence="1 2" key="1">
    <citation type="submission" date="2024-09" db="EMBL/GenBank/DDBJ databases">
        <authorList>
            <person name="Lee S.D."/>
        </authorList>
    </citation>
    <scope>NUCLEOTIDE SEQUENCE [LARGE SCALE GENOMIC DNA]</scope>
    <source>
        <strain evidence="1 2">N1-1</strain>
    </source>
</reference>
<dbReference type="PANTHER" id="PTHR30572">
    <property type="entry name" value="MEMBRANE COMPONENT OF TRANSPORTER-RELATED"/>
    <property type="match status" value="1"/>
</dbReference>